<dbReference type="EMBL" id="KV722347">
    <property type="protein sequence ID" value="OCH94083.1"/>
    <property type="molecule type" value="Genomic_DNA"/>
</dbReference>
<protein>
    <submittedName>
        <fullName evidence="2">Uncharacterized protein</fullName>
    </submittedName>
</protein>
<reference evidence="2 3" key="1">
    <citation type="submission" date="2016-07" db="EMBL/GenBank/DDBJ databases">
        <title>Draft genome of the white-rot fungus Obba rivulosa 3A-2.</title>
        <authorList>
            <consortium name="DOE Joint Genome Institute"/>
            <person name="Miettinen O."/>
            <person name="Riley R."/>
            <person name="Acob R."/>
            <person name="Barry K."/>
            <person name="Cullen D."/>
            <person name="De Vries R."/>
            <person name="Hainaut M."/>
            <person name="Hatakka A."/>
            <person name="Henrissat B."/>
            <person name="Hilden K."/>
            <person name="Kuo R."/>
            <person name="Labutti K."/>
            <person name="Lipzen A."/>
            <person name="Makela M.R."/>
            <person name="Sandor L."/>
            <person name="Spatafora J.W."/>
            <person name="Grigoriev I.V."/>
            <person name="Hibbett D.S."/>
        </authorList>
    </citation>
    <scope>NUCLEOTIDE SEQUENCE [LARGE SCALE GENOMIC DNA]</scope>
    <source>
        <strain evidence="2 3">3A-2</strain>
    </source>
</reference>
<organism evidence="2 3">
    <name type="scientific">Obba rivulosa</name>
    <dbReference type="NCBI Taxonomy" id="1052685"/>
    <lineage>
        <taxon>Eukaryota</taxon>
        <taxon>Fungi</taxon>
        <taxon>Dikarya</taxon>
        <taxon>Basidiomycota</taxon>
        <taxon>Agaricomycotina</taxon>
        <taxon>Agaricomycetes</taxon>
        <taxon>Polyporales</taxon>
        <taxon>Gelatoporiaceae</taxon>
        <taxon>Obba</taxon>
    </lineage>
</organism>
<dbReference type="Proteomes" id="UP000250043">
    <property type="component" value="Unassembled WGS sequence"/>
</dbReference>
<evidence type="ECO:0000313" key="2">
    <source>
        <dbReference type="EMBL" id="OCH94083.1"/>
    </source>
</evidence>
<gene>
    <name evidence="2" type="ORF">OBBRIDRAFT_196359</name>
</gene>
<evidence type="ECO:0000256" key="1">
    <source>
        <dbReference type="SAM" id="MobiDB-lite"/>
    </source>
</evidence>
<dbReference type="AlphaFoldDB" id="A0A8E2DQV3"/>
<proteinExistence type="predicted"/>
<keyword evidence="3" id="KW-1185">Reference proteome</keyword>
<sequence length="166" mass="18241">MESTKQSNVCQQIVLHKQVSRSRSESPETWAPGVQTASGHRNSDSVEEQQDIHLEGSRGCYARRAGDYSKSVGKRGHELPSSFSHRSHAVYLPDQVISSPAYRPPCIFQSPSELLRWIQRVLRCSELVYLVGLLAFEVSGSHKMAVRVLGTATSLAALGLEPPGLV</sequence>
<feature type="region of interest" description="Disordered" evidence="1">
    <location>
        <begin position="18"/>
        <end position="44"/>
    </location>
</feature>
<evidence type="ECO:0000313" key="3">
    <source>
        <dbReference type="Proteomes" id="UP000250043"/>
    </source>
</evidence>
<name>A0A8E2DQV3_9APHY</name>
<accession>A0A8E2DQV3</accession>